<dbReference type="GO" id="GO:0016020">
    <property type="term" value="C:membrane"/>
    <property type="evidence" value="ECO:0007669"/>
    <property type="project" value="UniProtKB-SubCell"/>
</dbReference>
<feature type="transmembrane region" description="Helical" evidence="6">
    <location>
        <begin position="20"/>
        <end position="49"/>
    </location>
</feature>
<dbReference type="Proteomes" id="UP000295023">
    <property type="component" value="Unassembled WGS sequence"/>
</dbReference>
<feature type="transmembrane region" description="Helical" evidence="6">
    <location>
        <begin position="240"/>
        <end position="259"/>
    </location>
</feature>
<dbReference type="InterPro" id="IPR007688">
    <property type="entry name" value="Conjugal_tfr_TrbL/VirB6"/>
</dbReference>
<evidence type="ECO:0000313" key="8">
    <source>
        <dbReference type="Proteomes" id="UP000295023"/>
    </source>
</evidence>
<dbReference type="EMBL" id="SKBM01000025">
    <property type="protein sequence ID" value="TCZ55790.1"/>
    <property type="molecule type" value="Genomic_DNA"/>
</dbReference>
<evidence type="ECO:0000256" key="4">
    <source>
        <dbReference type="ARBA" id="ARBA00022989"/>
    </source>
</evidence>
<keyword evidence="8" id="KW-1185">Reference proteome</keyword>
<gene>
    <name evidence="7" type="ORF">EXY23_20900</name>
</gene>
<dbReference type="Pfam" id="PF04610">
    <property type="entry name" value="TrbL"/>
    <property type="match status" value="1"/>
</dbReference>
<dbReference type="RefSeq" id="WP_132294172.1">
    <property type="nucleotide sequence ID" value="NZ_SKBM01000025.1"/>
</dbReference>
<feature type="transmembrane region" description="Helical" evidence="6">
    <location>
        <begin position="265"/>
        <end position="283"/>
    </location>
</feature>
<organism evidence="7 8">
    <name type="scientific">Roseicella aquatilis</name>
    <dbReference type="NCBI Taxonomy" id="2527868"/>
    <lineage>
        <taxon>Bacteria</taxon>
        <taxon>Pseudomonadati</taxon>
        <taxon>Pseudomonadota</taxon>
        <taxon>Alphaproteobacteria</taxon>
        <taxon>Acetobacterales</taxon>
        <taxon>Roseomonadaceae</taxon>
        <taxon>Roseicella</taxon>
    </lineage>
</organism>
<feature type="transmembrane region" description="Helical" evidence="6">
    <location>
        <begin position="186"/>
        <end position="208"/>
    </location>
</feature>
<evidence type="ECO:0000256" key="3">
    <source>
        <dbReference type="ARBA" id="ARBA00022692"/>
    </source>
</evidence>
<evidence type="ECO:0000313" key="7">
    <source>
        <dbReference type="EMBL" id="TCZ55790.1"/>
    </source>
</evidence>
<evidence type="ECO:0000256" key="1">
    <source>
        <dbReference type="ARBA" id="ARBA00004141"/>
    </source>
</evidence>
<keyword evidence="4 6" id="KW-1133">Transmembrane helix</keyword>
<keyword evidence="3 6" id="KW-0812">Transmembrane</keyword>
<evidence type="ECO:0000256" key="2">
    <source>
        <dbReference type="ARBA" id="ARBA00007802"/>
    </source>
</evidence>
<proteinExistence type="inferred from homology"/>
<keyword evidence="5 6" id="KW-0472">Membrane</keyword>
<evidence type="ECO:0000256" key="6">
    <source>
        <dbReference type="SAM" id="Phobius"/>
    </source>
</evidence>
<comment type="subcellular location">
    <subcellularLocation>
        <location evidence="1">Membrane</location>
        <topology evidence="1">Multi-pass membrane protein</topology>
    </subcellularLocation>
</comment>
<sequence length="324" mass="33894">MYEEFARFTDDLTIAGMDSGIAAGIAASLGVIRSALMLYVVIAAVLVMYAKMDGWDAVKRGVRAMAIIALLQAGTYGSMVREQFWTTIPNLVATSLSGNVTAITAAQRFDRVDMAASNLIARADGQAAGLLNLRPQIAISFAQAAIKVFLLVSFALWLVSRVATALLIAVGPFLLIAWLFDATRGWVLQWIGKLIGLAVWQLCAAILAEMVLRGSMYWVQRVAAFPGAGLAEMLDGLWKVAIWFGINMLVMLGLPYYAAIGSSSAAGAGVAVATGGALVGGAASMGARAGAAAASAAMRAGGAAYQRMRRNSSSSSSSNRRSTP</sequence>
<evidence type="ECO:0000256" key="5">
    <source>
        <dbReference type="ARBA" id="ARBA00023136"/>
    </source>
</evidence>
<dbReference type="OrthoDB" id="7257674at2"/>
<accession>A0A4R4D612</accession>
<protein>
    <recommendedName>
        <fullName evidence="9">Type IV secretion system protein</fullName>
    </recommendedName>
</protein>
<comment type="similarity">
    <text evidence="2">Belongs to the TrbL/VirB6 family.</text>
</comment>
<dbReference type="GO" id="GO:0030255">
    <property type="term" value="P:protein secretion by the type IV secretion system"/>
    <property type="evidence" value="ECO:0007669"/>
    <property type="project" value="InterPro"/>
</dbReference>
<comment type="caution">
    <text evidence="7">The sequence shown here is derived from an EMBL/GenBank/DDBJ whole genome shotgun (WGS) entry which is preliminary data.</text>
</comment>
<evidence type="ECO:0008006" key="9">
    <source>
        <dbReference type="Google" id="ProtNLM"/>
    </source>
</evidence>
<dbReference type="AlphaFoldDB" id="A0A4R4D612"/>
<reference evidence="7 8" key="1">
    <citation type="submission" date="2019-03" db="EMBL/GenBank/DDBJ databases">
        <title>Paracraurococcus aquatilis NE82 genome sequence.</title>
        <authorList>
            <person name="Zhao Y."/>
            <person name="Du Z."/>
        </authorList>
    </citation>
    <scope>NUCLEOTIDE SEQUENCE [LARGE SCALE GENOMIC DNA]</scope>
    <source>
        <strain evidence="7 8">NE82</strain>
    </source>
</reference>
<name>A0A4R4D612_9PROT</name>